<name>A0AAW2ZKL2_9EUKA</name>
<keyword evidence="1" id="KW-0472">Membrane</keyword>
<feature type="transmembrane region" description="Helical" evidence="1">
    <location>
        <begin position="58"/>
        <end position="81"/>
    </location>
</feature>
<evidence type="ECO:0000313" key="2">
    <source>
        <dbReference type="EMBL" id="KAL0489330.1"/>
    </source>
</evidence>
<protein>
    <submittedName>
        <fullName evidence="2">Uncharacterized protein</fullName>
    </submittedName>
</protein>
<evidence type="ECO:0000256" key="1">
    <source>
        <dbReference type="SAM" id="Phobius"/>
    </source>
</evidence>
<gene>
    <name evidence="2" type="ORF">AKO1_010625</name>
</gene>
<keyword evidence="1" id="KW-0812">Transmembrane</keyword>
<feature type="transmembrane region" description="Helical" evidence="1">
    <location>
        <begin position="87"/>
        <end position="106"/>
    </location>
</feature>
<sequence>MSVYQVLYNSLEWKFDETFPIHLQGKIHPENYKNTVAGCNEIWSEIRAAMKTYLRRRWVMLFLFLTLIFVTFTVAIVLPFIINIRLLPLIVIPILLSLSLMCMYCVSESRLRRFFTDADIKIQYYLSQENSCFYVPNGVQFVFRITSIYSRNVPELQVTTLGAGPVLYQAHMAVPTYVQLRPQQEAVQRMFNGIHYNKPVDSAYGEGRPILLSNNV</sequence>
<keyword evidence="3" id="KW-1185">Reference proteome</keyword>
<accession>A0AAW2ZKL2</accession>
<proteinExistence type="predicted"/>
<keyword evidence="1" id="KW-1133">Transmembrane helix</keyword>
<evidence type="ECO:0000313" key="3">
    <source>
        <dbReference type="Proteomes" id="UP001431209"/>
    </source>
</evidence>
<dbReference type="Proteomes" id="UP001431209">
    <property type="component" value="Unassembled WGS sequence"/>
</dbReference>
<reference evidence="2 3" key="1">
    <citation type="submission" date="2024-03" db="EMBL/GenBank/DDBJ databases">
        <title>The Acrasis kona genome and developmental transcriptomes reveal deep origins of eukaryotic multicellular pathways.</title>
        <authorList>
            <person name="Sheikh S."/>
            <person name="Fu C.-J."/>
            <person name="Brown M.W."/>
            <person name="Baldauf S.L."/>
        </authorList>
    </citation>
    <scope>NUCLEOTIDE SEQUENCE [LARGE SCALE GENOMIC DNA]</scope>
    <source>
        <strain evidence="2 3">ATCC MYA-3509</strain>
    </source>
</reference>
<comment type="caution">
    <text evidence="2">The sequence shown here is derived from an EMBL/GenBank/DDBJ whole genome shotgun (WGS) entry which is preliminary data.</text>
</comment>
<dbReference type="AlphaFoldDB" id="A0AAW2ZKL2"/>
<organism evidence="2 3">
    <name type="scientific">Acrasis kona</name>
    <dbReference type="NCBI Taxonomy" id="1008807"/>
    <lineage>
        <taxon>Eukaryota</taxon>
        <taxon>Discoba</taxon>
        <taxon>Heterolobosea</taxon>
        <taxon>Tetramitia</taxon>
        <taxon>Eutetramitia</taxon>
        <taxon>Acrasidae</taxon>
        <taxon>Acrasis</taxon>
    </lineage>
</organism>
<dbReference type="EMBL" id="JAOPGA020001547">
    <property type="protein sequence ID" value="KAL0489330.1"/>
    <property type="molecule type" value="Genomic_DNA"/>
</dbReference>